<name>A0ACD5U1V3_AVESA</name>
<dbReference type="Proteomes" id="UP001732700">
    <property type="component" value="Chromosome 1D"/>
</dbReference>
<reference evidence="1" key="1">
    <citation type="submission" date="2021-05" db="EMBL/GenBank/DDBJ databases">
        <authorList>
            <person name="Scholz U."/>
            <person name="Mascher M."/>
            <person name="Fiebig A."/>
        </authorList>
    </citation>
    <scope>NUCLEOTIDE SEQUENCE [LARGE SCALE GENOMIC DNA]</scope>
</reference>
<dbReference type="EnsemblPlants" id="AVESA.00010b.r2.1DG0162790.1">
    <property type="protein sequence ID" value="AVESA.00010b.r2.1DG0162790.1.CDS.1"/>
    <property type="gene ID" value="AVESA.00010b.r2.1DG0162790"/>
</dbReference>
<organism evidence="1 2">
    <name type="scientific">Avena sativa</name>
    <name type="common">Oat</name>
    <dbReference type="NCBI Taxonomy" id="4498"/>
    <lineage>
        <taxon>Eukaryota</taxon>
        <taxon>Viridiplantae</taxon>
        <taxon>Streptophyta</taxon>
        <taxon>Embryophyta</taxon>
        <taxon>Tracheophyta</taxon>
        <taxon>Spermatophyta</taxon>
        <taxon>Magnoliopsida</taxon>
        <taxon>Liliopsida</taxon>
        <taxon>Poales</taxon>
        <taxon>Poaceae</taxon>
        <taxon>BOP clade</taxon>
        <taxon>Pooideae</taxon>
        <taxon>Poodae</taxon>
        <taxon>Poeae</taxon>
        <taxon>Poeae Chloroplast Group 1 (Aveneae type)</taxon>
        <taxon>Aveninae</taxon>
        <taxon>Avena</taxon>
    </lineage>
</organism>
<accession>A0ACD5U1V3</accession>
<evidence type="ECO:0000313" key="1">
    <source>
        <dbReference type="EnsemblPlants" id="AVESA.00010b.r2.1DG0162790.1.CDS.1"/>
    </source>
</evidence>
<reference evidence="1" key="2">
    <citation type="submission" date="2025-09" db="UniProtKB">
        <authorList>
            <consortium name="EnsemblPlants"/>
        </authorList>
    </citation>
    <scope>IDENTIFICATION</scope>
</reference>
<proteinExistence type="predicted"/>
<sequence length="218" mass="25516">MGIEPSFPIKRKVTRKKQFDEPDHGEEVLIAEKAFEVNYFLVMVDVAKCSLKKRFEELKVFKNIFGFLLNSKDLKLLNDIELRKCCAKFVETFSRSDVELDDLFSELRMLQMTLPEQVLPMRAMDIFEFVRDIQCFPNILIAYRILFTVPVTVASAERSFLKLKLLKNYLRSIMSHERLNGLATLCIEKDKLDEINVDVIVDDFASRNVTRNNRMMKC</sequence>
<protein>
    <submittedName>
        <fullName evidence="1">Uncharacterized protein</fullName>
    </submittedName>
</protein>
<evidence type="ECO:0000313" key="2">
    <source>
        <dbReference type="Proteomes" id="UP001732700"/>
    </source>
</evidence>
<keyword evidence="2" id="KW-1185">Reference proteome</keyword>